<dbReference type="InterPro" id="IPR001810">
    <property type="entry name" value="F-box_dom"/>
</dbReference>
<name>A0AAD3YDW3_9TREE</name>
<feature type="compositionally biased region" description="Basic and acidic residues" evidence="2">
    <location>
        <begin position="81"/>
        <end position="93"/>
    </location>
</feature>
<feature type="region of interest" description="Disordered" evidence="2">
    <location>
        <begin position="79"/>
        <end position="129"/>
    </location>
</feature>
<feature type="repeat" description="WD" evidence="1">
    <location>
        <begin position="413"/>
        <end position="452"/>
    </location>
</feature>
<feature type="region of interest" description="Disordered" evidence="2">
    <location>
        <begin position="748"/>
        <end position="770"/>
    </location>
</feature>
<keyword evidence="5" id="KW-1185">Reference proteome</keyword>
<dbReference type="InterPro" id="IPR052791">
    <property type="entry name" value="SSM1_domain"/>
</dbReference>
<evidence type="ECO:0000256" key="2">
    <source>
        <dbReference type="SAM" id="MobiDB-lite"/>
    </source>
</evidence>
<dbReference type="PANTHER" id="PTHR47438:SF1">
    <property type="entry name" value="PHOSPHATE METABOLISM PROTEIN 8-RELATED"/>
    <property type="match status" value="1"/>
</dbReference>
<dbReference type="Gene3D" id="2.130.10.10">
    <property type="entry name" value="YVTN repeat-like/Quinoprotein amine dehydrogenase"/>
    <property type="match status" value="1"/>
</dbReference>
<dbReference type="AlphaFoldDB" id="A0AAD3YDW3"/>
<protein>
    <recommendedName>
        <fullName evidence="3">F-box domain-containing protein</fullName>
    </recommendedName>
</protein>
<dbReference type="Proteomes" id="UP001222932">
    <property type="component" value="Unassembled WGS sequence"/>
</dbReference>
<dbReference type="SUPFAM" id="SSF81383">
    <property type="entry name" value="F-box domain"/>
    <property type="match status" value="1"/>
</dbReference>
<evidence type="ECO:0000256" key="1">
    <source>
        <dbReference type="PROSITE-ProRule" id="PRU00221"/>
    </source>
</evidence>
<dbReference type="SUPFAM" id="SSF50978">
    <property type="entry name" value="WD40 repeat-like"/>
    <property type="match status" value="1"/>
</dbReference>
<dbReference type="PROSITE" id="PS50082">
    <property type="entry name" value="WD_REPEATS_2"/>
    <property type="match status" value="2"/>
</dbReference>
<gene>
    <name evidence="4" type="primary">UBA1</name>
    <name evidence="4" type="ORF">CspeluHIS016_0503910</name>
</gene>
<dbReference type="EMBL" id="BTCM01000005">
    <property type="protein sequence ID" value="GMK58359.1"/>
    <property type="molecule type" value="Genomic_DNA"/>
</dbReference>
<feature type="repeat" description="WD" evidence="1">
    <location>
        <begin position="323"/>
        <end position="354"/>
    </location>
</feature>
<feature type="region of interest" description="Disordered" evidence="2">
    <location>
        <begin position="552"/>
        <end position="610"/>
    </location>
</feature>
<dbReference type="InterPro" id="IPR036047">
    <property type="entry name" value="F-box-like_dom_sf"/>
</dbReference>
<accession>A0AAD3YDW3</accession>
<dbReference type="InterPro" id="IPR001680">
    <property type="entry name" value="WD40_rpt"/>
</dbReference>
<reference evidence="4" key="1">
    <citation type="journal article" date="2023" name="BMC Genomics">
        <title>Chromosome-level genome assemblies of Cutaneotrichosporon spp. (Trichosporonales, Basidiomycota) reveal imbalanced evolution between nucleotide sequences and chromosome synteny.</title>
        <authorList>
            <person name="Kobayashi Y."/>
            <person name="Kayamori A."/>
            <person name="Aoki K."/>
            <person name="Shiwa Y."/>
            <person name="Matsutani M."/>
            <person name="Fujita N."/>
            <person name="Sugita T."/>
            <person name="Iwasaki W."/>
            <person name="Tanaka N."/>
            <person name="Takashima M."/>
        </authorList>
    </citation>
    <scope>NUCLEOTIDE SEQUENCE</scope>
    <source>
        <strain evidence="4">HIS016</strain>
    </source>
</reference>
<dbReference type="PROSITE" id="PS50294">
    <property type="entry name" value="WD_REPEATS_REGION"/>
    <property type="match status" value="1"/>
</dbReference>
<dbReference type="GO" id="GO:0006206">
    <property type="term" value="P:pyrimidine nucleobase metabolic process"/>
    <property type="evidence" value="ECO:0007669"/>
    <property type="project" value="TreeGrafter"/>
</dbReference>
<dbReference type="PROSITE" id="PS50181">
    <property type="entry name" value="FBOX"/>
    <property type="match status" value="1"/>
</dbReference>
<proteinExistence type="predicted"/>
<comment type="caution">
    <text evidence="4">The sequence shown here is derived from an EMBL/GenBank/DDBJ whole genome shotgun (WGS) entry which is preliminary data.</text>
</comment>
<dbReference type="Pfam" id="PF00400">
    <property type="entry name" value="WD40"/>
    <property type="match status" value="1"/>
</dbReference>
<dbReference type="SMART" id="SM00320">
    <property type="entry name" value="WD40"/>
    <property type="match status" value="3"/>
</dbReference>
<feature type="domain" description="F-box" evidence="3">
    <location>
        <begin position="227"/>
        <end position="273"/>
    </location>
</feature>
<evidence type="ECO:0000259" key="3">
    <source>
        <dbReference type="PROSITE" id="PS50181"/>
    </source>
</evidence>
<organism evidence="4 5">
    <name type="scientific">Cutaneotrichosporon spelunceum</name>
    <dbReference type="NCBI Taxonomy" id="1672016"/>
    <lineage>
        <taxon>Eukaryota</taxon>
        <taxon>Fungi</taxon>
        <taxon>Dikarya</taxon>
        <taxon>Basidiomycota</taxon>
        <taxon>Agaricomycotina</taxon>
        <taxon>Tremellomycetes</taxon>
        <taxon>Trichosporonales</taxon>
        <taxon>Trichosporonaceae</taxon>
        <taxon>Cutaneotrichosporon</taxon>
    </lineage>
</organism>
<dbReference type="InterPro" id="IPR015943">
    <property type="entry name" value="WD40/YVTN_repeat-like_dom_sf"/>
</dbReference>
<sequence length="770" mass="83579">MPQANGASGSPAIRTGIPTPKGSRLRPPAAVGTPSPASRVPATPQASPAACCPFFTAQSHGTTFPRRITRVISQNRLRRHEAREAAQSHEHAAACRVSIPTPAVEPPPKPPRDARRADPNAQSPEASEVDVLRARLRTLEAQHRLLQTEHARCAPCIARARAPSLPAGVSADKVLELLYDRTTLGAIVYAMPKEQRTSLLGVMAEACRPSDIQAQIDVLEQLKEFRSGVLGRMDDDLVTRTIQFLPRADILNLRFVAKRYDRLATLPAVWRPLCKELEATWDGTIDLSNYGLEEDGDWLGLYKRLWQREKQWTNGQVQSLVVLGGHKNYVTSLHLAGETLISGSYDDTIRIWHLPYAVTSAKAVPPPQIIPAKSVSSLDYYAPEQVLVTGSHDVGRATLWRQIDGEWKADRILSGHLHGTRAVAINAQWMISVGSDKAIVVWDWRSGSKVVRFGQQTNVCVGMNLLDNFIITATVDGVIRSFSIQRREMLGSFKLSDLAAGQPEYASKLKDVGVGALGMLTWFEAEGRFMACATKDIVIRLAWDWATPEELQEMEDGVPSSLSPSKEATAAAPPRPRLSTGAAGSSRPQSPATPRRAAASPVHKAMPTGSKLIDTLTNVSDDVTATSGTASKYAFMRPPHIVEIIDMTGTERGAFEAGRVRIITSRRLSAKVGAERRVIVGTERIGENGEPTMKLVSLGGKWETQGGEAGLHNAAKNPMSLALDHDKLVYGCTDGSIIVAGFVGANGVVKPNTRPTPKKLAPPKNIKRSP</sequence>
<feature type="region of interest" description="Disordered" evidence="2">
    <location>
        <begin position="1"/>
        <end position="47"/>
    </location>
</feature>
<dbReference type="PANTHER" id="PTHR47438">
    <property type="entry name" value="PHOSPHATE METABOLISM PROTEIN 8-RELATED"/>
    <property type="match status" value="1"/>
</dbReference>
<evidence type="ECO:0000313" key="4">
    <source>
        <dbReference type="EMBL" id="GMK58359.1"/>
    </source>
</evidence>
<reference evidence="4" key="2">
    <citation type="submission" date="2023-06" db="EMBL/GenBank/DDBJ databases">
        <authorList>
            <person name="Kobayashi Y."/>
            <person name="Kayamori A."/>
            <person name="Aoki K."/>
            <person name="Shiwa Y."/>
            <person name="Fujita N."/>
            <person name="Sugita T."/>
            <person name="Iwasaki W."/>
            <person name="Tanaka N."/>
            <person name="Takashima M."/>
        </authorList>
    </citation>
    <scope>NUCLEOTIDE SEQUENCE</scope>
    <source>
        <strain evidence="4">HIS016</strain>
    </source>
</reference>
<dbReference type="GO" id="GO:0009166">
    <property type="term" value="P:nucleotide catabolic process"/>
    <property type="evidence" value="ECO:0007669"/>
    <property type="project" value="TreeGrafter"/>
</dbReference>
<feature type="compositionally biased region" description="Low complexity" evidence="2">
    <location>
        <begin position="585"/>
        <end position="601"/>
    </location>
</feature>
<dbReference type="InterPro" id="IPR036322">
    <property type="entry name" value="WD40_repeat_dom_sf"/>
</dbReference>
<keyword evidence="1" id="KW-0853">WD repeat</keyword>
<dbReference type="GO" id="GO:0008252">
    <property type="term" value="F:nucleotidase activity"/>
    <property type="evidence" value="ECO:0007669"/>
    <property type="project" value="TreeGrafter"/>
</dbReference>
<evidence type="ECO:0000313" key="5">
    <source>
        <dbReference type="Proteomes" id="UP001222932"/>
    </source>
</evidence>